<reference evidence="2 3" key="1">
    <citation type="journal article" date="2020" name="Cell Host Microbe">
        <title>Functional and Genomic Variation between Human-Derived Isolates of Lachnospiraceae Reveals Inter- and Intra-Species Diversity.</title>
        <authorList>
            <person name="Sorbara M.T."/>
            <person name="Littmann E.R."/>
            <person name="Fontana E."/>
            <person name="Moody T.U."/>
            <person name="Kohout C.E."/>
            <person name="Gjonbalaj M."/>
            <person name="Eaton V."/>
            <person name="Seok R."/>
            <person name="Leiner I.M."/>
            <person name="Pamer E.G."/>
        </authorList>
    </citation>
    <scope>NUCLEOTIDE SEQUENCE [LARGE SCALE GENOMIC DNA]</scope>
    <source>
        <strain evidence="2 3">MSK.15.26</strain>
    </source>
</reference>
<keyword evidence="1" id="KW-0472">Membrane</keyword>
<accession>A0ABX2I5T9</accession>
<evidence type="ECO:0000313" key="2">
    <source>
        <dbReference type="EMBL" id="NSJ85786.1"/>
    </source>
</evidence>
<dbReference type="Pfam" id="PF07155">
    <property type="entry name" value="ECF-ribofla_trS"/>
    <property type="match status" value="1"/>
</dbReference>
<feature type="transmembrane region" description="Helical" evidence="1">
    <location>
        <begin position="15"/>
        <end position="33"/>
    </location>
</feature>
<sequence length="447" mass="50164">MSKKQATGVDTRAMLPLYVSLFVSLCASFFPWISIPVLKYSQLPVTYTFWEMEQCVKNIQTSIEMGGRMRMELFEAGELEMLHKISMGLKGAAGLLILFMVLCGVLSYTMKKKSLGYVRFAFVWSSLMAVAAFCCIGAANLFINERMGRESNFINLTIHSYIQLTAWQYAQLILSVLMLIWAGKLLDTQAEYEVQKYIERSVKKDRGVGKRTLTAMVLILVAIPFVIFFGIFFLNDRSEIFISLCIIGLAMIPFFMVFEERKPQAREILLIAVMAAIAVAGRMAFFMLPQFKPVAAIVILAGVGLGAEAGFLTGAMAGFVSNFFFGQGPWTPWQMFSFGIIGFLAGLLFRSPGKRSGSRKKEWRHKILLCIYGGLSTLIIYGFFMDTASVTMVGQDLSWQAFAASYATGFPFNVIHGTSTVIFLFFLTIPMERKLDRIRKKYGILEV</sequence>
<dbReference type="Proteomes" id="UP000822142">
    <property type="component" value="Unassembled WGS sequence"/>
</dbReference>
<evidence type="ECO:0000256" key="1">
    <source>
        <dbReference type="SAM" id="Phobius"/>
    </source>
</evidence>
<feature type="transmembrane region" description="Helical" evidence="1">
    <location>
        <begin position="369"/>
        <end position="390"/>
    </location>
</feature>
<feature type="transmembrane region" description="Helical" evidence="1">
    <location>
        <begin position="213"/>
        <end position="233"/>
    </location>
</feature>
<name>A0ABX2I5T9_BLAHA</name>
<protein>
    <submittedName>
        <fullName evidence="2">ECF transporter S component</fullName>
    </submittedName>
</protein>
<keyword evidence="1" id="KW-1133">Transmembrane helix</keyword>
<feature type="transmembrane region" description="Helical" evidence="1">
    <location>
        <begin position="268"/>
        <end position="288"/>
    </location>
</feature>
<dbReference type="EMBL" id="JAAITA010000005">
    <property type="protein sequence ID" value="NSJ85786.1"/>
    <property type="molecule type" value="Genomic_DNA"/>
</dbReference>
<dbReference type="InterPro" id="IPR009825">
    <property type="entry name" value="ECF_substrate-spec-like"/>
</dbReference>
<evidence type="ECO:0000313" key="3">
    <source>
        <dbReference type="Proteomes" id="UP000822142"/>
    </source>
</evidence>
<feature type="transmembrane region" description="Helical" evidence="1">
    <location>
        <begin position="91"/>
        <end position="110"/>
    </location>
</feature>
<keyword evidence="1" id="KW-0812">Transmembrane</keyword>
<feature type="transmembrane region" description="Helical" evidence="1">
    <location>
        <begin position="295"/>
        <end position="320"/>
    </location>
</feature>
<feature type="transmembrane region" description="Helical" evidence="1">
    <location>
        <begin position="240"/>
        <end position="256"/>
    </location>
</feature>
<feature type="transmembrane region" description="Helical" evidence="1">
    <location>
        <begin position="122"/>
        <end position="143"/>
    </location>
</feature>
<proteinExistence type="predicted"/>
<feature type="transmembrane region" description="Helical" evidence="1">
    <location>
        <begin position="332"/>
        <end position="349"/>
    </location>
</feature>
<gene>
    <name evidence="2" type="ORF">G5A70_06300</name>
</gene>
<dbReference type="RefSeq" id="WP_173748828.1">
    <property type="nucleotide sequence ID" value="NZ_JAAITA010000005.1"/>
</dbReference>
<organism evidence="2 3">
    <name type="scientific">Blautia hansenii</name>
    <name type="common">Ruminococcus hansenii</name>
    <dbReference type="NCBI Taxonomy" id="1322"/>
    <lineage>
        <taxon>Bacteria</taxon>
        <taxon>Bacillati</taxon>
        <taxon>Bacillota</taxon>
        <taxon>Clostridia</taxon>
        <taxon>Lachnospirales</taxon>
        <taxon>Lachnospiraceae</taxon>
        <taxon>Blautia</taxon>
    </lineage>
</organism>
<keyword evidence="3" id="KW-1185">Reference proteome</keyword>
<feature type="transmembrane region" description="Helical" evidence="1">
    <location>
        <begin position="410"/>
        <end position="431"/>
    </location>
</feature>
<dbReference type="Gene3D" id="1.10.1760.20">
    <property type="match status" value="1"/>
</dbReference>
<comment type="caution">
    <text evidence="2">The sequence shown here is derived from an EMBL/GenBank/DDBJ whole genome shotgun (WGS) entry which is preliminary data.</text>
</comment>